<accession>A0ABW2CP34</accession>
<keyword evidence="3" id="KW-1185">Reference proteome</keyword>
<evidence type="ECO:0000256" key="1">
    <source>
        <dbReference type="SAM" id="Coils"/>
    </source>
</evidence>
<reference evidence="3" key="1">
    <citation type="journal article" date="2019" name="Int. J. Syst. Evol. Microbiol.">
        <title>The Global Catalogue of Microorganisms (GCM) 10K type strain sequencing project: providing services to taxonomists for standard genome sequencing and annotation.</title>
        <authorList>
            <consortium name="The Broad Institute Genomics Platform"/>
            <consortium name="The Broad Institute Genome Sequencing Center for Infectious Disease"/>
            <person name="Wu L."/>
            <person name="Ma J."/>
        </authorList>
    </citation>
    <scope>NUCLEOTIDE SEQUENCE [LARGE SCALE GENOMIC DNA]</scope>
    <source>
        <strain evidence="3">JCM 3369</strain>
    </source>
</reference>
<comment type="caution">
    <text evidence="2">The sequence shown here is derived from an EMBL/GenBank/DDBJ whole genome shotgun (WGS) entry which is preliminary data.</text>
</comment>
<name>A0ABW2CP34_9ACTN</name>
<keyword evidence="1" id="KW-0175">Coiled coil</keyword>
<dbReference type="EMBL" id="JBHSXS010000019">
    <property type="protein sequence ID" value="MFC6883379.1"/>
    <property type="molecule type" value="Genomic_DNA"/>
</dbReference>
<protein>
    <submittedName>
        <fullName evidence="2">Uncharacterized protein</fullName>
    </submittedName>
</protein>
<evidence type="ECO:0000313" key="2">
    <source>
        <dbReference type="EMBL" id="MFC6883379.1"/>
    </source>
</evidence>
<evidence type="ECO:0000313" key="3">
    <source>
        <dbReference type="Proteomes" id="UP001596380"/>
    </source>
</evidence>
<gene>
    <name evidence="2" type="ORF">ACFQKB_26720</name>
</gene>
<organism evidence="2 3">
    <name type="scientific">Actinomadura yumaensis</name>
    <dbReference type="NCBI Taxonomy" id="111807"/>
    <lineage>
        <taxon>Bacteria</taxon>
        <taxon>Bacillati</taxon>
        <taxon>Actinomycetota</taxon>
        <taxon>Actinomycetes</taxon>
        <taxon>Streptosporangiales</taxon>
        <taxon>Thermomonosporaceae</taxon>
        <taxon>Actinomadura</taxon>
    </lineage>
</organism>
<dbReference type="Proteomes" id="UP001596380">
    <property type="component" value="Unassembled WGS sequence"/>
</dbReference>
<feature type="coiled-coil region" evidence="1">
    <location>
        <begin position="14"/>
        <end position="41"/>
    </location>
</feature>
<dbReference type="RefSeq" id="WP_378063634.1">
    <property type="nucleotide sequence ID" value="NZ_JBHSXS010000019.1"/>
</dbReference>
<proteinExistence type="predicted"/>
<sequence>MVAVTNPAAVIERLVALETRLDELVEEHKRLGRDAAEAKKRAEVAYARAYLEAGGPVEERKQRALLSSADQRLDADVADRLVAGCREALRAVHAHIDAARTVASTVRAEVSLAKTGITP</sequence>